<feature type="region of interest" description="Disordered" evidence="1">
    <location>
        <begin position="87"/>
        <end position="119"/>
    </location>
</feature>
<evidence type="ECO:0000313" key="3">
    <source>
        <dbReference type="Proteomes" id="UP001165205"/>
    </source>
</evidence>
<protein>
    <submittedName>
        <fullName evidence="2">Unnamed protein product</fullName>
    </submittedName>
</protein>
<dbReference type="EMBL" id="BSYA01000182">
    <property type="protein sequence ID" value="GMG35867.1"/>
    <property type="molecule type" value="Genomic_DNA"/>
</dbReference>
<reference evidence="2" key="1">
    <citation type="submission" date="2023-04" db="EMBL/GenBank/DDBJ databases">
        <title>Aspergillus oryzae NBRC 4228.</title>
        <authorList>
            <person name="Ichikawa N."/>
            <person name="Sato H."/>
            <person name="Tonouchi N."/>
        </authorList>
    </citation>
    <scope>NUCLEOTIDE SEQUENCE</scope>
    <source>
        <strain evidence="2">NBRC 4228</strain>
    </source>
</reference>
<dbReference type="InterPro" id="IPR027267">
    <property type="entry name" value="AH/BAR_dom_sf"/>
</dbReference>
<gene>
    <name evidence="2" type="ORF">Aory04_001101100</name>
</gene>
<comment type="caution">
    <text evidence="2">The sequence shown here is derived from an EMBL/GenBank/DDBJ whole genome shotgun (WGS) entry which is preliminary data.</text>
</comment>
<feature type="compositionally biased region" description="Basic and acidic residues" evidence="1">
    <location>
        <begin position="87"/>
        <end position="96"/>
    </location>
</feature>
<accession>A0AAN4YQS1</accession>
<proteinExistence type="predicted"/>
<sequence length="178" mass="19202">MADVSLHDGPAPSAPSPRDADAPPASADSAGHSATPAISDELKARMDKVVYSDWKQTGLSAEKRVMEAEAAAEKAKAKYESLAEQYDRVKTGDKQSGKFGLKGPKSAAQHEEELLRKVQNADSDYASKVQAAQAARQELVSTHRPQAVHNIQQLISECDSGLTLQMQKFGTLITPRYP</sequence>
<feature type="region of interest" description="Disordered" evidence="1">
    <location>
        <begin position="1"/>
        <end position="40"/>
    </location>
</feature>
<evidence type="ECO:0000256" key="1">
    <source>
        <dbReference type="SAM" id="MobiDB-lite"/>
    </source>
</evidence>
<evidence type="ECO:0000313" key="2">
    <source>
        <dbReference type="EMBL" id="GMG35867.1"/>
    </source>
</evidence>
<name>A0AAN4YQS1_ASPOZ</name>
<dbReference type="AlphaFoldDB" id="A0AAN4YQS1"/>
<dbReference type="Gene3D" id="1.20.1270.60">
    <property type="entry name" value="Arfaptin homology (AH) domain/BAR domain"/>
    <property type="match status" value="1"/>
</dbReference>
<dbReference type="SUPFAM" id="SSF103657">
    <property type="entry name" value="BAR/IMD domain-like"/>
    <property type="match status" value="1"/>
</dbReference>
<dbReference type="Proteomes" id="UP001165205">
    <property type="component" value="Unassembled WGS sequence"/>
</dbReference>
<organism evidence="2 3">
    <name type="scientific">Aspergillus oryzae</name>
    <name type="common">Yellow koji mold</name>
    <dbReference type="NCBI Taxonomy" id="5062"/>
    <lineage>
        <taxon>Eukaryota</taxon>
        <taxon>Fungi</taxon>
        <taxon>Dikarya</taxon>
        <taxon>Ascomycota</taxon>
        <taxon>Pezizomycotina</taxon>
        <taxon>Eurotiomycetes</taxon>
        <taxon>Eurotiomycetidae</taxon>
        <taxon>Eurotiales</taxon>
        <taxon>Aspergillaceae</taxon>
        <taxon>Aspergillus</taxon>
        <taxon>Aspergillus subgen. Circumdati</taxon>
    </lineage>
</organism>